<dbReference type="GO" id="GO:0008270">
    <property type="term" value="F:zinc ion binding"/>
    <property type="evidence" value="ECO:0007669"/>
    <property type="project" value="UniProtKB-KW"/>
</dbReference>
<dbReference type="GO" id="GO:0061630">
    <property type="term" value="F:ubiquitin protein ligase activity"/>
    <property type="evidence" value="ECO:0007669"/>
    <property type="project" value="TreeGrafter"/>
</dbReference>
<accession>A0A4Z1HGX4</accession>
<dbReference type="PANTHER" id="PTHR22765">
    <property type="entry name" value="RING FINGER AND PROTEASE ASSOCIATED DOMAIN-CONTAINING"/>
    <property type="match status" value="1"/>
</dbReference>
<dbReference type="PANTHER" id="PTHR22765:SF413">
    <property type="entry name" value="FINGER DOMAIN PROTEIN, PUTATIVE (AFU_ORTHOLOGUE AFUA_1G04600)-RELATED"/>
    <property type="match status" value="1"/>
</dbReference>
<dbReference type="InterPro" id="IPR013083">
    <property type="entry name" value="Znf_RING/FYVE/PHD"/>
</dbReference>
<reference evidence="4 5" key="1">
    <citation type="submission" date="2017-12" db="EMBL/GenBank/DDBJ databases">
        <title>Comparative genomics of Botrytis spp.</title>
        <authorList>
            <person name="Valero-Jimenez C.A."/>
            <person name="Tapia P."/>
            <person name="Veloso J."/>
            <person name="Silva-Moreno E."/>
            <person name="Staats M."/>
            <person name="Valdes J.H."/>
            <person name="Van Kan J.A.L."/>
        </authorList>
    </citation>
    <scope>NUCLEOTIDE SEQUENCE [LARGE SCALE GENOMIC DNA]</scope>
    <source>
        <strain evidence="4 5">MUCL2120</strain>
    </source>
</reference>
<organism evidence="4 5">
    <name type="scientific">Botryotinia narcissicola</name>
    <dbReference type="NCBI Taxonomy" id="278944"/>
    <lineage>
        <taxon>Eukaryota</taxon>
        <taxon>Fungi</taxon>
        <taxon>Dikarya</taxon>
        <taxon>Ascomycota</taxon>
        <taxon>Pezizomycotina</taxon>
        <taxon>Leotiomycetes</taxon>
        <taxon>Helotiales</taxon>
        <taxon>Sclerotiniaceae</taxon>
        <taxon>Botryotinia</taxon>
    </lineage>
</organism>
<protein>
    <recommendedName>
        <fullName evidence="3">RING-type domain-containing protein</fullName>
    </recommendedName>
</protein>
<dbReference type="CDD" id="cd16454">
    <property type="entry name" value="RING-H2_PA-TM-RING"/>
    <property type="match status" value="1"/>
</dbReference>
<evidence type="ECO:0000313" key="4">
    <source>
        <dbReference type="EMBL" id="TGO46562.1"/>
    </source>
</evidence>
<feature type="transmembrane region" description="Helical" evidence="2">
    <location>
        <begin position="226"/>
        <end position="251"/>
    </location>
</feature>
<keyword evidence="2" id="KW-1133">Transmembrane helix</keyword>
<evidence type="ECO:0000313" key="5">
    <source>
        <dbReference type="Proteomes" id="UP000297452"/>
    </source>
</evidence>
<evidence type="ECO:0000259" key="3">
    <source>
        <dbReference type="PROSITE" id="PS50089"/>
    </source>
</evidence>
<evidence type="ECO:0000256" key="1">
    <source>
        <dbReference type="PROSITE-ProRule" id="PRU00175"/>
    </source>
</evidence>
<keyword evidence="1" id="KW-0863">Zinc-finger</keyword>
<dbReference type="AlphaFoldDB" id="A0A4Z1HGX4"/>
<dbReference type="OrthoDB" id="21204at2759"/>
<dbReference type="InterPro" id="IPR051826">
    <property type="entry name" value="E3_ubiquitin-ligase_domain"/>
</dbReference>
<dbReference type="InterPro" id="IPR001841">
    <property type="entry name" value="Znf_RING"/>
</dbReference>
<dbReference type="Proteomes" id="UP000297452">
    <property type="component" value="Unassembled WGS sequence"/>
</dbReference>
<gene>
    <name evidence="4" type="ORF">BOTNAR_0579g00030</name>
</gene>
<dbReference type="PROSITE" id="PS50089">
    <property type="entry name" value="ZF_RING_2"/>
    <property type="match status" value="1"/>
</dbReference>
<keyword evidence="1" id="KW-0479">Metal-binding</keyword>
<dbReference type="SUPFAM" id="SSF57850">
    <property type="entry name" value="RING/U-box"/>
    <property type="match status" value="1"/>
</dbReference>
<sequence>MKALKEIDNSVLLFPDEEWNNLATNDQLTSVINQLNPNISYAETITDNLQTLSTHNADASGEIGGFLYVPDLDDQHTCYNISKQYVPSNATRQANLPATDFTLIALAPWISIECTKGYLAAARQDPIRAFIFYPPDNSTSRPPAISSDQWVLEDGGTWKSTNKYPVYAVPGSVGQRMMREISLYSGNLTDVPNGHELSTFPGIDPRDYVRVYTQLSVTHGTNLPNLWEFLLIIVAVLAFMLAITSGSMHYLQRSRRRALTRRVEIGEVNLEALGIKRLTVPQVIIDQMPIFTYHFVGQPALVHLRSSTVEEIHADKSVSAEANEISFCDDSASKALSPTVIIPNLGNSPLFISDLGRRAVIFSQPTCPVCLDDFESGTTLIRELPCGHIFHPECIDPFLGNNSSLCPLCKKSVLPIGQCPIEITNAMVNRERNMRRLRSRITIADDNHDIQAGQPRFLPRILGASFNRRIFDTSTAQTNNVQMTVALPIATGPPLMASAIHSQPQANSVLGVEVVQNNLSRRERAHQRIQELAAQEPSIEDPDLVQTRHRSLFRRALSKTFPGYS</sequence>
<feature type="domain" description="RING-type" evidence="3">
    <location>
        <begin position="367"/>
        <end position="410"/>
    </location>
</feature>
<dbReference type="GO" id="GO:0006511">
    <property type="term" value="P:ubiquitin-dependent protein catabolic process"/>
    <property type="evidence" value="ECO:0007669"/>
    <property type="project" value="TreeGrafter"/>
</dbReference>
<keyword evidence="2" id="KW-0472">Membrane</keyword>
<dbReference type="STRING" id="278944.A0A4Z1HGX4"/>
<dbReference type="SMART" id="SM00184">
    <property type="entry name" value="RING"/>
    <property type="match status" value="1"/>
</dbReference>
<comment type="caution">
    <text evidence="4">The sequence shown here is derived from an EMBL/GenBank/DDBJ whole genome shotgun (WGS) entry which is preliminary data.</text>
</comment>
<dbReference type="GO" id="GO:0005737">
    <property type="term" value="C:cytoplasm"/>
    <property type="evidence" value="ECO:0007669"/>
    <property type="project" value="TreeGrafter"/>
</dbReference>
<dbReference type="Gene3D" id="3.30.40.10">
    <property type="entry name" value="Zinc/RING finger domain, C3HC4 (zinc finger)"/>
    <property type="match status" value="1"/>
</dbReference>
<evidence type="ECO:0000256" key="2">
    <source>
        <dbReference type="SAM" id="Phobius"/>
    </source>
</evidence>
<dbReference type="EMBL" id="PQXJ01000579">
    <property type="protein sequence ID" value="TGO46562.1"/>
    <property type="molecule type" value="Genomic_DNA"/>
</dbReference>
<keyword evidence="2" id="KW-0812">Transmembrane</keyword>
<dbReference type="Pfam" id="PF13639">
    <property type="entry name" value="zf-RING_2"/>
    <property type="match status" value="1"/>
</dbReference>
<keyword evidence="1" id="KW-0862">Zinc</keyword>
<name>A0A4Z1HGX4_9HELO</name>
<proteinExistence type="predicted"/>
<keyword evidence="5" id="KW-1185">Reference proteome</keyword>